<dbReference type="SUPFAM" id="SSF47203">
    <property type="entry name" value="Acyl-CoA dehydrogenase C-terminal domain-like"/>
    <property type="match status" value="1"/>
</dbReference>
<dbReference type="SUPFAM" id="SSF56645">
    <property type="entry name" value="Acyl-CoA dehydrogenase NM domain-like"/>
    <property type="match status" value="1"/>
</dbReference>
<proteinExistence type="predicted"/>
<evidence type="ECO:0000313" key="4">
    <source>
        <dbReference type="EMBL" id="RKG37474.1"/>
    </source>
</evidence>
<evidence type="ECO:0000259" key="2">
    <source>
        <dbReference type="Pfam" id="PF02771"/>
    </source>
</evidence>
<dbReference type="OrthoDB" id="6502068at2"/>
<evidence type="ECO:0000313" key="5">
    <source>
        <dbReference type="Proteomes" id="UP000280405"/>
    </source>
</evidence>
<dbReference type="Pfam" id="PF08028">
    <property type="entry name" value="Acyl-CoA_dh_2"/>
    <property type="match status" value="1"/>
</dbReference>
<dbReference type="NCBIfam" id="TIGR04022">
    <property type="entry name" value="sulfur_SfnB"/>
    <property type="match status" value="1"/>
</dbReference>
<organism evidence="4 5">
    <name type="scientific">Acinetobacter rongchengensis</name>
    <dbReference type="NCBI Taxonomy" id="2419601"/>
    <lineage>
        <taxon>Bacteria</taxon>
        <taxon>Pseudomonadati</taxon>
        <taxon>Pseudomonadota</taxon>
        <taxon>Gammaproteobacteria</taxon>
        <taxon>Moraxellales</taxon>
        <taxon>Moraxellaceae</taxon>
        <taxon>Acinetobacter</taxon>
    </lineage>
</organism>
<dbReference type="EMBL" id="RAXT01000020">
    <property type="protein sequence ID" value="RKG37474.1"/>
    <property type="molecule type" value="Genomic_DNA"/>
</dbReference>
<dbReference type="InterPro" id="IPR037069">
    <property type="entry name" value="AcylCoA_DH/ox_N_sf"/>
</dbReference>
<dbReference type="InterPro" id="IPR013107">
    <property type="entry name" value="Acyl-CoA_DH_C"/>
</dbReference>
<keyword evidence="1 4" id="KW-0560">Oxidoreductase</keyword>
<dbReference type="EC" id="1.-.-.-" evidence="4"/>
<dbReference type="GO" id="GO:0008470">
    <property type="term" value="F:3-methylbutanoyl-CoA dehydrogenase activity"/>
    <property type="evidence" value="ECO:0007669"/>
    <property type="project" value="TreeGrafter"/>
</dbReference>
<dbReference type="InterPro" id="IPR013786">
    <property type="entry name" value="AcylCoA_DH/ox_N"/>
</dbReference>
<name>A0A3A8F540_9GAMM</name>
<dbReference type="AlphaFoldDB" id="A0A3A8F540"/>
<dbReference type="Gene3D" id="2.40.110.10">
    <property type="entry name" value="Butyryl-CoA Dehydrogenase, subunit A, domain 2"/>
    <property type="match status" value="1"/>
</dbReference>
<comment type="caution">
    <text evidence="4">The sequence shown here is derived from an EMBL/GenBank/DDBJ whole genome shotgun (WGS) entry which is preliminary data.</text>
</comment>
<protein>
    <submittedName>
        <fullName evidence="4">SfnB family sulfur acquisition oxidoreductase</fullName>
        <ecNumber evidence="4">1.-.-.-</ecNumber>
    </submittedName>
</protein>
<dbReference type="InterPro" id="IPR046373">
    <property type="entry name" value="Acyl-CoA_Oxase/DH_mid-dom_sf"/>
</dbReference>
<dbReference type="RefSeq" id="WP_120384295.1">
    <property type="nucleotide sequence ID" value="NZ_RAXT01000020.1"/>
</dbReference>
<dbReference type="PANTHER" id="PTHR43884:SF12">
    <property type="entry name" value="ISOVALERYL-COA DEHYDROGENASE, MITOCHONDRIAL-RELATED"/>
    <property type="match status" value="1"/>
</dbReference>
<dbReference type="PIRSF" id="PIRSF016578">
    <property type="entry name" value="HsaA"/>
    <property type="match status" value="1"/>
</dbReference>
<gene>
    <name evidence="4" type="ORF">D7V20_10780</name>
</gene>
<evidence type="ECO:0000256" key="1">
    <source>
        <dbReference type="ARBA" id="ARBA00023002"/>
    </source>
</evidence>
<dbReference type="PANTHER" id="PTHR43884">
    <property type="entry name" value="ACYL-COA DEHYDROGENASE"/>
    <property type="match status" value="1"/>
</dbReference>
<keyword evidence="5" id="KW-1185">Reference proteome</keyword>
<dbReference type="InterPro" id="IPR036250">
    <property type="entry name" value="AcylCo_DH-like_C"/>
</dbReference>
<evidence type="ECO:0000259" key="3">
    <source>
        <dbReference type="Pfam" id="PF08028"/>
    </source>
</evidence>
<dbReference type="GO" id="GO:0050660">
    <property type="term" value="F:flavin adenine dinucleotide binding"/>
    <property type="evidence" value="ECO:0007669"/>
    <property type="project" value="InterPro"/>
</dbReference>
<feature type="domain" description="Acyl-CoA dehydrogenase/oxidase N-terminal" evidence="2">
    <location>
        <begin position="34"/>
        <end position="122"/>
    </location>
</feature>
<reference evidence="4 5" key="1">
    <citation type="submission" date="2018-09" db="EMBL/GenBank/DDBJ databases">
        <title>The draft genome of Acinetobacter spp. strains.</title>
        <authorList>
            <person name="Qin J."/>
            <person name="Feng Y."/>
            <person name="Zong Z."/>
        </authorList>
    </citation>
    <scope>NUCLEOTIDE SEQUENCE [LARGE SCALE GENOMIC DNA]</scope>
    <source>
        <strain evidence="4 5">WCHAc060115</strain>
    </source>
</reference>
<dbReference type="InterPro" id="IPR009100">
    <property type="entry name" value="AcylCoA_DH/oxidase_NM_dom_sf"/>
</dbReference>
<dbReference type="Pfam" id="PF02771">
    <property type="entry name" value="Acyl-CoA_dh_N"/>
    <property type="match status" value="1"/>
</dbReference>
<dbReference type="GO" id="GO:0006552">
    <property type="term" value="P:L-leucine catabolic process"/>
    <property type="evidence" value="ECO:0007669"/>
    <property type="project" value="TreeGrafter"/>
</dbReference>
<dbReference type="Proteomes" id="UP000280405">
    <property type="component" value="Unassembled WGS sequence"/>
</dbReference>
<accession>A0A3A8F540</accession>
<dbReference type="Gene3D" id="1.10.540.10">
    <property type="entry name" value="Acyl-CoA dehydrogenase/oxidase, N-terminal domain"/>
    <property type="match status" value="1"/>
</dbReference>
<dbReference type="Gene3D" id="1.20.140.10">
    <property type="entry name" value="Butyryl-CoA Dehydrogenase, subunit A, domain 3"/>
    <property type="match status" value="1"/>
</dbReference>
<dbReference type="InterPro" id="IPR023922">
    <property type="entry name" value="S04_starv_induced_SfnB"/>
</dbReference>
<feature type="domain" description="Acyl-CoA dehydrogenase C-terminal" evidence="3">
    <location>
        <begin position="243"/>
        <end position="376"/>
    </location>
</feature>
<sequence length="401" mass="44253">MSSLNTSQQAFVIENDQQALNAAYQVADFALIERNQRDQRRILPHDVIEQLSLKGLGGIRIAKKYGGAAVSNLTLVHVFRILSKADASVGQIPQNQFGLLNAIESIANQKQKQFIYSEILKGKRLANGGPERNSKDSKTIATRLDQINGQYLLNGEKFYSTGASFADWLAIRAIDSTGKTVLNIIDAQAEGVEIVNDWDGFGQRTTASGTVKLKNVVVNPDLIMDEAPLTDPRKYRGAYSQLIQVAIDVGIAEAAFADTLSAIHKARPIVDANVEKASFEAYTLQEVGKLDILLNTAILLLDEAAEYLDQLDSQDIVSPEQASKASIIVAEAKVYANDAALQISEKLLELGGSRSSLEIHNLDQHWRNARVHTLHDPVRWKHYAIGHFYLNGTQDQRHAWI</sequence>